<evidence type="ECO:0000259" key="13">
    <source>
        <dbReference type="Pfam" id="PF04452"/>
    </source>
</evidence>
<sequence length="232" mass="26296">MRITRIFVGCTTIEKYKKILLNQGQQHYLSNVIRLPKNSDVLIFNSKDGEWLAKFEKDYVIPHQQSRIQVQEYSYEITVCFAIPKSKTLKTIIRQSTELGATTLQPIHSDHTVNRIKDTDKLELWSIEAAQQCRRMSIPRILSPISFQEISIQYKNVIICDETSEDATVCDIPILNSYTIVIGPEGGFSPAELSLEGHRISLGKMVLRCDTAVVAAISQIRAVHSHLTRPIS</sequence>
<evidence type="ECO:0000313" key="15">
    <source>
        <dbReference type="Proteomes" id="UP000023755"/>
    </source>
</evidence>
<dbReference type="Proteomes" id="UP000023755">
    <property type="component" value="Chromosome"/>
</dbReference>
<dbReference type="OrthoDB" id="9815641at2"/>
<dbReference type="InterPro" id="IPR029026">
    <property type="entry name" value="tRNA_m1G_MTases_N"/>
</dbReference>
<dbReference type="InterPro" id="IPR029028">
    <property type="entry name" value="Alpha/beta_knot_MTases"/>
</dbReference>
<evidence type="ECO:0000256" key="1">
    <source>
        <dbReference type="ARBA" id="ARBA00004496"/>
    </source>
</evidence>
<dbReference type="GO" id="GO:0005737">
    <property type="term" value="C:cytoplasm"/>
    <property type="evidence" value="ECO:0007669"/>
    <property type="project" value="UniProtKB-SubCell"/>
</dbReference>
<dbReference type="SUPFAM" id="SSF88697">
    <property type="entry name" value="PUA domain-like"/>
    <property type="match status" value="1"/>
</dbReference>
<evidence type="ECO:0000256" key="12">
    <source>
        <dbReference type="PIRNR" id="PIRNR015601"/>
    </source>
</evidence>
<evidence type="ECO:0000256" key="5">
    <source>
        <dbReference type="ARBA" id="ARBA00022490"/>
    </source>
</evidence>
<comment type="catalytic activity">
    <reaction evidence="11 12">
        <text>uridine(1498) in 16S rRNA + S-adenosyl-L-methionine = N(3)-methyluridine(1498) in 16S rRNA + S-adenosyl-L-homocysteine + H(+)</text>
        <dbReference type="Rhea" id="RHEA:42920"/>
        <dbReference type="Rhea" id="RHEA-COMP:10283"/>
        <dbReference type="Rhea" id="RHEA-COMP:10284"/>
        <dbReference type="ChEBI" id="CHEBI:15378"/>
        <dbReference type="ChEBI" id="CHEBI:57856"/>
        <dbReference type="ChEBI" id="CHEBI:59789"/>
        <dbReference type="ChEBI" id="CHEBI:65315"/>
        <dbReference type="ChEBI" id="CHEBI:74502"/>
        <dbReference type="EC" id="2.1.1.193"/>
    </reaction>
</comment>
<dbReference type="InterPro" id="IPR006700">
    <property type="entry name" value="RsmE"/>
</dbReference>
<dbReference type="InterPro" id="IPR046886">
    <property type="entry name" value="RsmE_MTase_dom"/>
</dbReference>
<accession>X5GVG1</accession>
<evidence type="ECO:0000256" key="9">
    <source>
        <dbReference type="ARBA" id="ARBA00022691"/>
    </source>
</evidence>
<dbReference type="PIRSF" id="PIRSF015601">
    <property type="entry name" value="MTase_slr0722"/>
    <property type="match status" value="1"/>
</dbReference>
<evidence type="ECO:0000256" key="10">
    <source>
        <dbReference type="ARBA" id="ARBA00025699"/>
    </source>
</evidence>
<keyword evidence="7 12" id="KW-0489">Methyltransferase</keyword>
<dbReference type="Pfam" id="PF04452">
    <property type="entry name" value="Methyltrans_RNA"/>
    <property type="match status" value="1"/>
</dbReference>
<gene>
    <name evidence="14" type="ORF">NHE_0037</name>
</gene>
<keyword evidence="15" id="KW-1185">Reference proteome</keyword>
<keyword evidence="8 12" id="KW-0808">Transferase</keyword>
<dbReference type="GO" id="GO:0070475">
    <property type="term" value="P:rRNA base methylation"/>
    <property type="evidence" value="ECO:0007669"/>
    <property type="project" value="TreeGrafter"/>
</dbReference>
<protein>
    <recommendedName>
        <fullName evidence="4 12">Ribosomal RNA small subunit methyltransferase E</fullName>
        <ecNumber evidence="3 12">2.1.1.193</ecNumber>
    </recommendedName>
</protein>
<dbReference type="EC" id="2.1.1.193" evidence="3 12"/>
<evidence type="ECO:0000256" key="4">
    <source>
        <dbReference type="ARBA" id="ARBA00013673"/>
    </source>
</evidence>
<dbReference type="PANTHER" id="PTHR30027">
    <property type="entry name" value="RIBOSOMAL RNA SMALL SUBUNIT METHYLTRANSFERASE E"/>
    <property type="match status" value="1"/>
</dbReference>
<dbReference type="GO" id="GO:0070042">
    <property type="term" value="F:rRNA (uridine-N3-)-methyltransferase activity"/>
    <property type="evidence" value="ECO:0007669"/>
    <property type="project" value="TreeGrafter"/>
</dbReference>
<comment type="similarity">
    <text evidence="2 12">Belongs to the RNA methyltransferase RsmE family.</text>
</comment>
<proteinExistence type="inferred from homology"/>
<evidence type="ECO:0000256" key="2">
    <source>
        <dbReference type="ARBA" id="ARBA00005528"/>
    </source>
</evidence>
<keyword evidence="9 12" id="KW-0949">S-adenosyl-L-methionine</keyword>
<comment type="function">
    <text evidence="10 12">Specifically methylates the N3 position of the uracil ring of uridine 1498 (m3U1498) in 16S rRNA. Acts on the fully assembled 30S ribosomal subunit.</text>
</comment>
<evidence type="ECO:0000256" key="6">
    <source>
        <dbReference type="ARBA" id="ARBA00022552"/>
    </source>
</evidence>
<evidence type="ECO:0000256" key="7">
    <source>
        <dbReference type="ARBA" id="ARBA00022603"/>
    </source>
</evidence>
<keyword evidence="5 12" id="KW-0963">Cytoplasm</keyword>
<dbReference type="PANTHER" id="PTHR30027:SF3">
    <property type="entry name" value="16S RRNA (URACIL(1498)-N(3))-METHYLTRANSFERASE"/>
    <property type="match status" value="1"/>
</dbReference>
<dbReference type="Gene3D" id="2.40.240.20">
    <property type="entry name" value="Hypothetical PUA domain-like, domain 1"/>
    <property type="match status" value="1"/>
</dbReference>
<dbReference type="RefSeq" id="WP_038558687.1">
    <property type="nucleotide sequence ID" value="NZ_CP007481.1"/>
</dbReference>
<dbReference type="InterPro" id="IPR015947">
    <property type="entry name" value="PUA-like_sf"/>
</dbReference>
<dbReference type="CDD" id="cd18084">
    <property type="entry name" value="RsmE-like"/>
    <property type="match status" value="1"/>
</dbReference>
<dbReference type="NCBIfam" id="TIGR00046">
    <property type="entry name" value="RsmE family RNA methyltransferase"/>
    <property type="match status" value="1"/>
</dbReference>
<dbReference type="SUPFAM" id="SSF75217">
    <property type="entry name" value="alpha/beta knot"/>
    <property type="match status" value="1"/>
</dbReference>
<dbReference type="STRING" id="1286528.NHE_0037"/>
<evidence type="ECO:0000313" key="14">
    <source>
        <dbReference type="EMBL" id="AHX11012.1"/>
    </source>
</evidence>
<organism evidence="14 15">
    <name type="scientific">Neorickettsia helminthoeca str. Oregon</name>
    <dbReference type="NCBI Taxonomy" id="1286528"/>
    <lineage>
        <taxon>Bacteria</taxon>
        <taxon>Pseudomonadati</taxon>
        <taxon>Pseudomonadota</taxon>
        <taxon>Alphaproteobacteria</taxon>
        <taxon>Rickettsiales</taxon>
        <taxon>Anaplasmataceae</taxon>
        <taxon>Neorickettsia</taxon>
    </lineage>
</organism>
<evidence type="ECO:0000256" key="11">
    <source>
        <dbReference type="ARBA" id="ARBA00047944"/>
    </source>
</evidence>
<keyword evidence="6 12" id="KW-0698">rRNA processing</keyword>
<dbReference type="AlphaFoldDB" id="X5GVG1"/>
<dbReference type="HOGENOM" id="CLU_067442_4_0_5"/>
<dbReference type="KEGG" id="nhm:NHE_0037"/>
<evidence type="ECO:0000256" key="3">
    <source>
        <dbReference type="ARBA" id="ARBA00012328"/>
    </source>
</evidence>
<name>X5GVG1_9RICK</name>
<evidence type="ECO:0000256" key="8">
    <source>
        <dbReference type="ARBA" id="ARBA00022679"/>
    </source>
</evidence>
<comment type="subcellular location">
    <subcellularLocation>
        <location evidence="1 12">Cytoplasm</location>
    </subcellularLocation>
</comment>
<reference evidence="14 15" key="1">
    <citation type="submission" date="2014-03" db="EMBL/GenBank/DDBJ databases">
        <title>Sequencing and Comparison of Genomes and Transcriptome Profiles of Human Ehrlichiosis Agents.</title>
        <authorList>
            <person name="Lin M."/>
            <person name="Daugherty S.C."/>
            <person name="Nagaraj S."/>
            <person name="Cheng Z."/>
            <person name="Xiong Q."/>
            <person name="Lin F.-Y."/>
            <person name="Sengamalay N."/>
            <person name="Ott S."/>
            <person name="Godinez A."/>
            <person name="Tallon L.J."/>
            <person name="Sadzewicz L."/>
            <person name="Fraser C.M."/>
            <person name="Dunning Hotopp J.C."/>
            <person name="Rikihisa Y."/>
        </authorList>
    </citation>
    <scope>NUCLEOTIDE SEQUENCE [LARGE SCALE GENOMIC DNA]</scope>
    <source>
        <strain evidence="14 15">Oregon</strain>
    </source>
</reference>
<dbReference type="EMBL" id="CP007481">
    <property type="protein sequence ID" value="AHX11012.1"/>
    <property type="molecule type" value="Genomic_DNA"/>
</dbReference>
<feature type="domain" description="Ribosomal RNA small subunit methyltransferase E methyltransferase" evidence="13">
    <location>
        <begin position="73"/>
        <end position="220"/>
    </location>
</feature>
<dbReference type="Gene3D" id="3.40.1280.10">
    <property type="match status" value="1"/>
</dbReference>